<gene>
    <name evidence="19" type="ORF">D477_001664</name>
</gene>
<dbReference type="GO" id="GO:0046872">
    <property type="term" value="F:metal ion binding"/>
    <property type="evidence" value="ECO:0007669"/>
    <property type="project" value="UniProtKB-KW"/>
</dbReference>
<dbReference type="CDD" id="cd02808">
    <property type="entry name" value="GltS_FMN"/>
    <property type="match status" value="1"/>
</dbReference>
<evidence type="ECO:0000259" key="18">
    <source>
        <dbReference type="PROSITE" id="PS51278"/>
    </source>
</evidence>
<dbReference type="InterPro" id="IPR002932">
    <property type="entry name" value="Glu_synthdom"/>
</dbReference>
<dbReference type="Gene3D" id="3.20.20.70">
    <property type="entry name" value="Aldolase class I"/>
    <property type="match status" value="2"/>
</dbReference>
<comment type="pathway">
    <text evidence="16">Amino-acid biosynthesis.</text>
</comment>
<dbReference type="CDD" id="cd00982">
    <property type="entry name" value="gltB_C"/>
    <property type="match status" value="1"/>
</dbReference>
<evidence type="ECO:0000256" key="6">
    <source>
        <dbReference type="ARBA" id="ARBA00022630"/>
    </source>
</evidence>
<proteinExistence type="inferred from homology"/>
<dbReference type="FunFam" id="3.20.20.70:FF:000053">
    <property type="entry name" value="Glutamate synthase large subunit"/>
    <property type="match status" value="1"/>
</dbReference>
<evidence type="ECO:0000256" key="2">
    <source>
        <dbReference type="ARBA" id="ARBA00001927"/>
    </source>
</evidence>
<dbReference type="PANTHER" id="PTHR11938:SF133">
    <property type="entry name" value="GLUTAMATE SYNTHASE (NADH)"/>
    <property type="match status" value="1"/>
</dbReference>
<dbReference type="GO" id="GO:0051538">
    <property type="term" value="F:3 iron, 4 sulfur cluster binding"/>
    <property type="evidence" value="ECO:0007669"/>
    <property type="project" value="UniProtKB-KW"/>
</dbReference>
<keyword evidence="12" id="KW-0408">Iron</keyword>
<keyword evidence="7" id="KW-0288">FMN</keyword>
<dbReference type="FunFam" id="3.20.20.70:FF:000031">
    <property type="entry name" value="Glutamate synthase 1 [NADH]"/>
    <property type="match status" value="1"/>
</dbReference>
<feature type="compositionally biased region" description="Polar residues" evidence="17">
    <location>
        <begin position="1"/>
        <end position="16"/>
    </location>
</feature>
<dbReference type="PANTHER" id="PTHR11938">
    <property type="entry name" value="FAD NADPH DEHYDROGENASE/OXIDOREDUCTASE"/>
    <property type="match status" value="1"/>
</dbReference>
<dbReference type="GO" id="GO:0006537">
    <property type="term" value="P:glutamate biosynthetic process"/>
    <property type="evidence" value="ECO:0007669"/>
    <property type="project" value="UniProtKB-KW"/>
</dbReference>
<evidence type="ECO:0000256" key="10">
    <source>
        <dbReference type="ARBA" id="ARBA00022962"/>
    </source>
</evidence>
<keyword evidence="14" id="KW-0314">Glutamate biosynthesis</keyword>
<dbReference type="InterPro" id="IPR036485">
    <property type="entry name" value="Glu_synth_asu_C_sf"/>
</dbReference>
<dbReference type="PROSITE" id="PS51278">
    <property type="entry name" value="GATASE_TYPE_2"/>
    <property type="match status" value="1"/>
</dbReference>
<feature type="domain" description="Glutamine amidotransferase type-2" evidence="18">
    <location>
        <begin position="49"/>
        <end position="437"/>
    </location>
</feature>
<protein>
    <submittedName>
        <fullName evidence="19">Glutamate synthase (NADH) large subunit</fullName>
    </submittedName>
</protein>
<dbReference type="SUPFAM" id="SSF56235">
    <property type="entry name" value="N-terminal nucleophile aminohydrolases (Ntn hydrolases)"/>
    <property type="match status" value="1"/>
</dbReference>
<keyword evidence="6" id="KW-0285">Flavoprotein</keyword>
<evidence type="ECO:0000256" key="13">
    <source>
        <dbReference type="ARBA" id="ARBA00023014"/>
    </source>
</evidence>
<dbReference type="FunFam" id="2.160.20.60:FF:000001">
    <property type="entry name" value="Glutamate synthase, large subunit"/>
    <property type="match status" value="1"/>
</dbReference>
<dbReference type="SUPFAM" id="SSF69336">
    <property type="entry name" value="Alpha subunit of glutamate synthase, C-terminal domain"/>
    <property type="match status" value="1"/>
</dbReference>
<name>N1V6Z5_9MICC</name>
<sequence>MTPPFNGSSTPRTSGGQVAPASAVSPFKRFAAYPEATGLYDPVNEKDACGLAVIATLRGEPGHDIVDAALTALRNLEHRGAVGADEGTGDGAGLLTQIPDEFFRAVTGFSLPAPGEYAVGTAFLPSDETEAEVARTGIEALAADEGLKVLGWREVPVVAEIVGAMARACMPHFVQVFLGIDPQAGSDAATLDARVFRVRKRAQNKFGVYFPSLSSKTIVYKGMLTTAQLEPFYPDLSDTRFKTKLGIVHSRFSTNTFPSWPLAQPFRTIAHNGEINTVKGNRNWMRARQSQLSHPILGDTPEELFPICTPGASDSASFDEVAELLMLSGKPITQAIMMMIPEAWENHATMDPARRAFYQYHSMLMEPWDGPAAVSFTDGQLVGAVLDRNGLRPARYWVTEDGLVVLASEVGVLNLEPSRVVKKGRVSPGKMFLVDTEAGRLIDDQEIKAQVASANPWGEWLKENMIRLEDLPEREHVVHTPASINRRQRTFGYTQEELRILLGPMARTGAEPLGAMGTDTPIAVLSKRPRLLFDYFVQSFAQVTNPPLDAIREELVTSLRGSIGPDGNLLSNGQVRSKQVALKFPVINNDELAKIAALESDDGVKETLKVRGLYRPDGGESELRARLQEICEKVSAAVNRGVKFIILSDRDSNAQWAPIPSLLLTSAVHHHLLKSANRTKISLLVEAGDVREVHHVAVLIGYGASAVNPYLAMESCEELVRRGDIHGVTEEEAVFNLIKGLGKGVLKIMSKMGISTVASYCGAQTFEALGLSQTLVDQYFAGTQSQLGGVGLDVIAAEAAARHAAAYPSDGIEEPHRELDTGGEYQWRREGPPHLFNPETVFRLQHSTRERRYDIFKAYTKGVDDQSKDLMTLRGLLKFKTSGRPAVPLEEVEPVSSIVKRFSTGAMSYGSISKEAHETLAIAMNRLGAKSNTGEGGEDVDRLLDPERRSAIKQVASGRFGVTSLYLTNADDIQIKMAQGAKPGEGGQLMSQKVYPWVARTRHSTPGVGLISPPPHHDIYSIEDLAQLIYDLKRANPEARVHVKLVSEVGIGTVAAGVTKAKADVVLISGHDGGTGASPLNSLKHAGAPWELGLAEAQQTLMLNGLRDRVVVQVDGQLKTGRDVVIAALLGGEEFGFATAPLVVSGCIMMRVCHLDTCPVGVATQNPELRKRFTGKPEFVVNFFEFIAEEVREILAELGFRSLDEAIGHSELLDSREAIDHWKASGLDLAPILNGYGFDAQSPLRNMTGQNHELDKHFDNRLIEMSADALSSRAPVRISLDVVNTDRSVGTMLGHEVTKRFGIDTLADDTIDVTLTGPAGQSLGAFLPAGITLRLLGDSNDYVGKGLSGGRIIVRPDRSNVFQSERNVIAGNVIGYGATSGEMFLRGQVGERFLVRNSGATAVVEGIGDHGCEYMTGGLALILGRTGRNFGAGMSGGVAYVLDLDESRVNRQSLDNKELLLQQLDSSDREAVAGLLKRHAEETGSDLAEHLLQDLDATISRMTKVLPRNFAAVLATRASAEAEGLDPDGDVVWSRILEVTGG</sequence>
<keyword evidence="8" id="KW-0479">Metal-binding</keyword>
<evidence type="ECO:0000256" key="16">
    <source>
        <dbReference type="ARBA" id="ARBA00029440"/>
    </source>
</evidence>
<accession>N1V6Z5</accession>
<dbReference type="OrthoDB" id="9758182at2"/>
<dbReference type="InterPro" id="IPR006982">
    <property type="entry name" value="Glu_synth_centr_N"/>
</dbReference>
<comment type="cofactor">
    <cofactor evidence="1">
        <name>FMN</name>
        <dbReference type="ChEBI" id="CHEBI:58210"/>
    </cofactor>
</comment>
<evidence type="ECO:0000313" key="19">
    <source>
        <dbReference type="EMBL" id="EMY35872.1"/>
    </source>
</evidence>
<evidence type="ECO:0000256" key="5">
    <source>
        <dbReference type="ARBA" id="ARBA00022605"/>
    </source>
</evidence>
<keyword evidence="9" id="KW-0274">FAD</keyword>
<dbReference type="Gene3D" id="3.60.20.10">
    <property type="entry name" value="Glutamine Phosphoribosylpyrophosphate, subunit 1, domain 1"/>
    <property type="match status" value="1"/>
</dbReference>
<evidence type="ECO:0000256" key="4">
    <source>
        <dbReference type="ARBA" id="ARBA00009716"/>
    </source>
</evidence>
<dbReference type="Pfam" id="PF00310">
    <property type="entry name" value="GATase_2"/>
    <property type="match status" value="1"/>
</dbReference>
<keyword evidence="13" id="KW-0411">Iron-sulfur</keyword>
<keyword evidence="5" id="KW-0028">Amino-acid biosynthesis</keyword>
<dbReference type="GO" id="GO:0019676">
    <property type="term" value="P:ammonia assimilation cycle"/>
    <property type="evidence" value="ECO:0007669"/>
    <property type="project" value="TreeGrafter"/>
</dbReference>
<dbReference type="FunFam" id="3.60.20.10:FF:000001">
    <property type="entry name" value="Glutamate synthase, large subunit"/>
    <property type="match status" value="1"/>
</dbReference>
<evidence type="ECO:0000256" key="7">
    <source>
        <dbReference type="ARBA" id="ARBA00022643"/>
    </source>
</evidence>
<dbReference type="InterPro" id="IPR017932">
    <property type="entry name" value="GATase_2_dom"/>
</dbReference>
<dbReference type="SUPFAM" id="SSF51395">
    <property type="entry name" value="FMN-linked oxidoreductases"/>
    <property type="match status" value="1"/>
</dbReference>
<evidence type="ECO:0000256" key="11">
    <source>
        <dbReference type="ARBA" id="ARBA00023002"/>
    </source>
</evidence>
<dbReference type="InterPro" id="IPR013785">
    <property type="entry name" value="Aldolase_TIM"/>
</dbReference>
<keyword evidence="10" id="KW-0315">Glutamine amidotransferase</keyword>
<evidence type="ECO:0000256" key="15">
    <source>
        <dbReference type="ARBA" id="ARBA00023291"/>
    </source>
</evidence>
<comment type="caution">
    <text evidence="19">The sequence shown here is derived from an EMBL/GenBank/DDBJ whole genome shotgun (WGS) entry which is preliminary data.</text>
</comment>
<dbReference type="Proteomes" id="UP000010729">
    <property type="component" value="Unassembled WGS sequence"/>
</dbReference>
<evidence type="ECO:0000313" key="20">
    <source>
        <dbReference type="Proteomes" id="UP000010729"/>
    </source>
</evidence>
<dbReference type="EMBL" id="ANPE02000058">
    <property type="protein sequence ID" value="EMY35872.1"/>
    <property type="molecule type" value="Genomic_DNA"/>
</dbReference>
<dbReference type="Pfam" id="PF04898">
    <property type="entry name" value="Glu_syn_central"/>
    <property type="match status" value="1"/>
</dbReference>
<dbReference type="InterPro" id="IPR029055">
    <property type="entry name" value="Ntn_hydrolases_N"/>
</dbReference>
<dbReference type="NCBIfam" id="NF008730">
    <property type="entry name" value="PRK11750.1"/>
    <property type="match status" value="1"/>
</dbReference>
<evidence type="ECO:0000256" key="8">
    <source>
        <dbReference type="ARBA" id="ARBA00022723"/>
    </source>
</evidence>
<keyword evidence="20" id="KW-1185">Reference proteome</keyword>
<keyword evidence="11" id="KW-0560">Oxidoreductase</keyword>
<dbReference type="InterPro" id="IPR050711">
    <property type="entry name" value="ET-N_metabolism_enzyme"/>
</dbReference>
<dbReference type="Pfam" id="PF01645">
    <property type="entry name" value="Glu_synthase"/>
    <property type="match status" value="1"/>
</dbReference>
<dbReference type="Gene3D" id="2.160.20.60">
    <property type="entry name" value="Glutamate synthase, alpha subunit, C-terminal domain"/>
    <property type="match status" value="1"/>
</dbReference>
<dbReference type="InterPro" id="IPR002489">
    <property type="entry name" value="Glu_synth_asu_C"/>
</dbReference>
<dbReference type="Pfam" id="PF01493">
    <property type="entry name" value="GXGXG"/>
    <property type="match status" value="1"/>
</dbReference>
<evidence type="ECO:0000256" key="12">
    <source>
        <dbReference type="ARBA" id="ARBA00023004"/>
    </source>
</evidence>
<evidence type="ECO:0000256" key="9">
    <source>
        <dbReference type="ARBA" id="ARBA00022827"/>
    </source>
</evidence>
<dbReference type="GO" id="GO:0015930">
    <property type="term" value="F:glutamate synthase activity"/>
    <property type="evidence" value="ECO:0007669"/>
    <property type="project" value="InterPro"/>
</dbReference>
<dbReference type="CDD" id="cd00713">
    <property type="entry name" value="GltS"/>
    <property type="match status" value="1"/>
</dbReference>
<keyword evidence="15" id="KW-0003">3Fe-4S</keyword>
<dbReference type="RefSeq" id="WP_005266615.1">
    <property type="nucleotide sequence ID" value="NZ_ANPE02000058.1"/>
</dbReference>
<organism evidence="19 20">
    <name type="scientific">Arthrobacter crystallopoietes BAB-32</name>
    <dbReference type="NCBI Taxonomy" id="1246476"/>
    <lineage>
        <taxon>Bacteria</taxon>
        <taxon>Bacillati</taxon>
        <taxon>Actinomycetota</taxon>
        <taxon>Actinomycetes</taxon>
        <taxon>Micrococcales</taxon>
        <taxon>Micrococcaceae</taxon>
        <taxon>Crystallibacter</taxon>
    </lineage>
</organism>
<evidence type="ECO:0000256" key="14">
    <source>
        <dbReference type="ARBA" id="ARBA00023164"/>
    </source>
</evidence>
<evidence type="ECO:0000256" key="3">
    <source>
        <dbReference type="ARBA" id="ARBA00001974"/>
    </source>
</evidence>
<comment type="cofactor">
    <cofactor evidence="3">
        <name>FAD</name>
        <dbReference type="ChEBI" id="CHEBI:57692"/>
    </cofactor>
</comment>
<comment type="similarity">
    <text evidence="4">Belongs to the glutamate synthase family.</text>
</comment>
<comment type="cofactor">
    <cofactor evidence="2">
        <name>[3Fe-4S] cluster</name>
        <dbReference type="ChEBI" id="CHEBI:21137"/>
    </cofactor>
</comment>
<evidence type="ECO:0000256" key="1">
    <source>
        <dbReference type="ARBA" id="ARBA00001917"/>
    </source>
</evidence>
<feature type="region of interest" description="Disordered" evidence="17">
    <location>
        <begin position="1"/>
        <end position="20"/>
    </location>
</feature>
<evidence type="ECO:0000256" key="17">
    <source>
        <dbReference type="SAM" id="MobiDB-lite"/>
    </source>
</evidence>
<reference evidence="19 20" key="1">
    <citation type="journal article" date="2013" name="Genome Announc.">
        <title>Draft Genome Sequence of Arthrobacter crystallopoietes Strain BAB-32, Revealing Genes for Bioremediation.</title>
        <authorList>
            <person name="Joshi M.N."/>
            <person name="Pandit A.S."/>
            <person name="Sharma A."/>
            <person name="Pandya R.V."/>
            <person name="Desai S.M."/>
            <person name="Saxena A.K."/>
            <person name="Bagatharia S.B."/>
        </authorList>
    </citation>
    <scope>NUCLEOTIDE SEQUENCE [LARGE SCALE GENOMIC DNA]</scope>
    <source>
        <strain evidence="19 20">BAB-32</strain>
    </source>
</reference>